<evidence type="ECO:0000313" key="2">
    <source>
        <dbReference type="Proteomes" id="UP000093508"/>
    </source>
</evidence>
<protein>
    <submittedName>
        <fullName evidence="1">Uncharacterized protein</fullName>
    </submittedName>
</protein>
<organism evidence="1 2">
    <name type="scientific">Chryseobacterium contaminans</name>
    <dbReference type="NCBI Taxonomy" id="1423959"/>
    <lineage>
        <taxon>Bacteria</taxon>
        <taxon>Pseudomonadati</taxon>
        <taxon>Bacteroidota</taxon>
        <taxon>Flavobacteriia</taxon>
        <taxon>Flavobacteriales</taxon>
        <taxon>Weeksellaceae</taxon>
        <taxon>Chryseobacterium group</taxon>
        <taxon>Chryseobacterium</taxon>
    </lineage>
</organism>
<sequence length="72" mass="8646">MKVLQDLVWLLVLYFKKFIKKGRIDRMTLLVVYCHIFKRLLCLFVLSKPRFSSRTAKQSKHVVILSAYGFYF</sequence>
<dbReference type="Proteomes" id="UP000093508">
    <property type="component" value="Unassembled WGS sequence"/>
</dbReference>
<dbReference type="EMBL" id="MAYF01000235">
    <property type="protein sequence ID" value="OCA78312.1"/>
    <property type="molecule type" value="Genomic_DNA"/>
</dbReference>
<reference evidence="1 2" key="1">
    <citation type="submission" date="2016-07" db="EMBL/GenBank/DDBJ databases">
        <authorList>
            <person name="Jeong J.-J."/>
            <person name="Kim D.W."/>
            <person name="Sang M.K."/>
            <person name="Choi I.-G."/>
            <person name="Kim K.D."/>
        </authorList>
    </citation>
    <scope>NUCLEOTIDE SEQUENCE [LARGE SCALE GENOMIC DNA]</scope>
    <source>
        <strain evidence="1 2">C-26</strain>
    </source>
</reference>
<comment type="caution">
    <text evidence="1">The sequence shown here is derived from an EMBL/GenBank/DDBJ whole genome shotgun (WGS) entry which is preliminary data.</text>
</comment>
<evidence type="ECO:0000313" key="1">
    <source>
        <dbReference type="EMBL" id="OCA78312.1"/>
    </source>
</evidence>
<keyword evidence="2" id="KW-1185">Reference proteome</keyword>
<gene>
    <name evidence="1" type="ORF">BBH99_08800</name>
</gene>
<proteinExistence type="predicted"/>
<name>A0ABX2X4J2_9FLAO</name>
<accession>A0ABX2X4J2</accession>